<feature type="transmembrane region" description="Helical" evidence="7">
    <location>
        <begin position="206"/>
        <end position="227"/>
    </location>
</feature>
<evidence type="ECO:0000259" key="8">
    <source>
        <dbReference type="Pfam" id="PF20684"/>
    </source>
</evidence>
<evidence type="ECO:0000256" key="5">
    <source>
        <dbReference type="ARBA" id="ARBA00038359"/>
    </source>
</evidence>
<dbReference type="PANTHER" id="PTHR33048:SF149">
    <property type="entry name" value="UBID FAMILY DECARBOXYLASE"/>
    <property type="match status" value="1"/>
</dbReference>
<evidence type="ECO:0000256" key="3">
    <source>
        <dbReference type="ARBA" id="ARBA00022989"/>
    </source>
</evidence>
<dbReference type="InterPro" id="IPR052337">
    <property type="entry name" value="SAT4-like"/>
</dbReference>
<gene>
    <name evidence="9" type="ORF">K490DRAFT_19120</name>
</gene>
<feature type="non-terminal residue" evidence="9">
    <location>
        <position position="1"/>
    </location>
</feature>
<feature type="non-terminal residue" evidence="9">
    <location>
        <position position="299"/>
    </location>
</feature>
<dbReference type="PANTHER" id="PTHR33048">
    <property type="entry name" value="PTH11-LIKE INTEGRAL MEMBRANE PROTEIN (AFU_ORTHOLOGUE AFUA_5G11245)"/>
    <property type="match status" value="1"/>
</dbReference>
<dbReference type="Proteomes" id="UP000799776">
    <property type="component" value="Unassembled WGS sequence"/>
</dbReference>
<keyword evidence="4 7" id="KW-0472">Membrane</keyword>
<accession>A0A9P4HYV1</accession>
<feature type="region of interest" description="Disordered" evidence="6">
    <location>
        <begin position="275"/>
        <end position="299"/>
    </location>
</feature>
<feature type="transmembrane region" description="Helical" evidence="7">
    <location>
        <begin position="247"/>
        <end position="265"/>
    </location>
</feature>
<dbReference type="EMBL" id="ML978713">
    <property type="protein sequence ID" value="KAF2090359.1"/>
    <property type="molecule type" value="Genomic_DNA"/>
</dbReference>
<evidence type="ECO:0000256" key="4">
    <source>
        <dbReference type="ARBA" id="ARBA00023136"/>
    </source>
</evidence>
<keyword evidence="10" id="KW-1185">Reference proteome</keyword>
<feature type="transmembrane region" description="Helical" evidence="7">
    <location>
        <begin position="176"/>
        <end position="194"/>
    </location>
</feature>
<reference evidence="9" key="1">
    <citation type="journal article" date="2020" name="Stud. Mycol.">
        <title>101 Dothideomycetes genomes: a test case for predicting lifestyles and emergence of pathogens.</title>
        <authorList>
            <person name="Haridas S."/>
            <person name="Albert R."/>
            <person name="Binder M."/>
            <person name="Bloem J."/>
            <person name="Labutti K."/>
            <person name="Salamov A."/>
            <person name="Andreopoulos B."/>
            <person name="Baker S."/>
            <person name="Barry K."/>
            <person name="Bills G."/>
            <person name="Bluhm B."/>
            <person name="Cannon C."/>
            <person name="Castanera R."/>
            <person name="Culley D."/>
            <person name="Daum C."/>
            <person name="Ezra D."/>
            <person name="Gonzalez J."/>
            <person name="Henrissat B."/>
            <person name="Kuo A."/>
            <person name="Liang C."/>
            <person name="Lipzen A."/>
            <person name="Lutzoni F."/>
            <person name="Magnuson J."/>
            <person name="Mondo S."/>
            <person name="Nolan M."/>
            <person name="Ohm R."/>
            <person name="Pangilinan J."/>
            <person name="Park H.-J."/>
            <person name="Ramirez L."/>
            <person name="Alfaro M."/>
            <person name="Sun H."/>
            <person name="Tritt A."/>
            <person name="Yoshinaga Y."/>
            <person name="Zwiers L.-H."/>
            <person name="Turgeon B."/>
            <person name="Goodwin S."/>
            <person name="Spatafora J."/>
            <person name="Crous P."/>
            <person name="Grigoriev I."/>
        </authorList>
    </citation>
    <scope>NUCLEOTIDE SEQUENCE</scope>
    <source>
        <strain evidence="9">CBS 121410</strain>
    </source>
</reference>
<evidence type="ECO:0000256" key="6">
    <source>
        <dbReference type="SAM" id="MobiDB-lite"/>
    </source>
</evidence>
<name>A0A9P4HYV1_9PEZI</name>
<feature type="transmembrane region" description="Helical" evidence="7">
    <location>
        <begin position="6"/>
        <end position="28"/>
    </location>
</feature>
<dbReference type="InterPro" id="IPR049326">
    <property type="entry name" value="Rhodopsin_dom_fungi"/>
</dbReference>
<dbReference type="AlphaFoldDB" id="A0A9P4HYV1"/>
<dbReference type="OrthoDB" id="3903189at2759"/>
<dbReference type="Pfam" id="PF20684">
    <property type="entry name" value="Fung_rhodopsin"/>
    <property type="match status" value="1"/>
</dbReference>
<sequence>PLRVESWIWYSLVVAVACARYTSRILLFRGNLKKLQADDALMLIALCSYTCFIVTINIVAYTNSNLFPPGFDFSTLTPADIRQRRFGSKLVLVVEQCQCVTIWAVKACLLIMYYRLTVALRENLFVKIIAVYVAFGFAFMEIFYFGVWCRPFSNYWAVPTPNAQCNAATDHLITNAVFNISSDLLLLVMALQMIIRTKFPLRSKLILCGIFGLGIFVVLASVLNKYYSFSNPFGWAWTFWYTRESSTSLLVANLPFTWTLLRRLFKLRPFDGNSSTSNTHTGNHFSYHSARTARGRHAS</sequence>
<protein>
    <recommendedName>
        <fullName evidence="8">Rhodopsin domain-containing protein</fullName>
    </recommendedName>
</protein>
<comment type="caution">
    <text evidence="9">The sequence shown here is derived from an EMBL/GenBank/DDBJ whole genome shotgun (WGS) entry which is preliminary data.</text>
</comment>
<comment type="subcellular location">
    <subcellularLocation>
        <location evidence="1">Membrane</location>
        <topology evidence="1">Multi-pass membrane protein</topology>
    </subcellularLocation>
</comment>
<feature type="domain" description="Rhodopsin" evidence="8">
    <location>
        <begin position="29"/>
        <end position="263"/>
    </location>
</feature>
<keyword evidence="2 7" id="KW-0812">Transmembrane</keyword>
<feature type="compositionally biased region" description="Polar residues" evidence="6">
    <location>
        <begin position="275"/>
        <end position="286"/>
    </location>
</feature>
<evidence type="ECO:0000256" key="1">
    <source>
        <dbReference type="ARBA" id="ARBA00004141"/>
    </source>
</evidence>
<feature type="transmembrane region" description="Helical" evidence="7">
    <location>
        <begin position="124"/>
        <end position="147"/>
    </location>
</feature>
<organism evidence="9 10">
    <name type="scientific">Saccharata proteae CBS 121410</name>
    <dbReference type="NCBI Taxonomy" id="1314787"/>
    <lineage>
        <taxon>Eukaryota</taxon>
        <taxon>Fungi</taxon>
        <taxon>Dikarya</taxon>
        <taxon>Ascomycota</taxon>
        <taxon>Pezizomycotina</taxon>
        <taxon>Dothideomycetes</taxon>
        <taxon>Dothideomycetes incertae sedis</taxon>
        <taxon>Botryosphaeriales</taxon>
        <taxon>Saccharataceae</taxon>
        <taxon>Saccharata</taxon>
    </lineage>
</organism>
<evidence type="ECO:0000313" key="9">
    <source>
        <dbReference type="EMBL" id="KAF2090359.1"/>
    </source>
</evidence>
<dbReference type="GO" id="GO:0016020">
    <property type="term" value="C:membrane"/>
    <property type="evidence" value="ECO:0007669"/>
    <property type="project" value="UniProtKB-SubCell"/>
</dbReference>
<proteinExistence type="inferred from homology"/>
<evidence type="ECO:0000256" key="7">
    <source>
        <dbReference type="SAM" id="Phobius"/>
    </source>
</evidence>
<evidence type="ECO:0000256" key="2">
    <source>
        <dbReference type="ARBA" id="ARBA00022692"/>
    </source>
</evidence>
<feature type="transmembrane region" description="Helical" evidence="7">
    <location>
        <begin position="40"/>
        <end position="61"/>
    </location>
</feature>
<evidence type="ECO:0000313" key="10">
    <source>
        <dbReference type="Proteomes" id="UP000799776"/>
    </source>
</evidence>
<feature type="transmembrane region" description="Helical" evidence="7">
    <location>
        <begin position="90"/>
        <end position="112"/>
    </location>
</feature>
<keyword evidence="3 7" id="KW-1133">Transmembrane helix</keyword>
<comment type="similarity">
    <text evidence="5">Belongs to the SAT4 family.</text>
</comment>